<dbReference type="RefSeq" id="WP_012869146.1">
    <property type="nucleotide sequence ID" value="NC_013522.1"/>
</dbReference>
<evidence type="ECO:0000259" key="1">
    <source>
        <dbReference type="Pfam" id="PF02579"/>
    </source>
</evidence>
<dbReference type="EMBL" id="CP001818">
    <property type="protein sequence ID" value="ACZ18630.1"/>
    <property type="molecule type" value="Genomic_DNA"/>
</dbReference>
<protein>
    <submittedName>
        <fullName evidence="2">Dinitrogenase iron-molybdenum cofactor biosynthesis protein</fullName>
    </submittedName>
</protein>
<name>D1B8M7_THEAS</name>
<dbReference type="Pfam" id="PF02579">
    <property type="entry name" value="Nitro_FeMo-Co"/>
    <property type="match status" value="1"/>
</dbReference>
<reference evidence="2 3" key="1">
    <citation type="journal article" date="2009" name="Stand. Genomic Sci.">
        <title>Complete genome sequence of Thermanaerovibrio acidaminovorans type strain (Su883).</title>
        <authorList>
            <person name="Chovatia M."/>
            <person name="Sikorski J."/>
            <person name="Schroder M."/>
            <person name="Lapidus A."/>
            <person name="Nolan M."/>
            <person name="Tice H."/>
            <person name="Glavina Del Rio T."/>
            <person name="Copeland A."/>
            <person name="Cheng J.F."/>
            <person name="Lucas S."/>
            <person name="Chen F."/>
            <person name="Bruce D."/>
            <person name="Goodwin L."/>
            <person name="Pitluck S."/>
            <person name="Ivanova N."/>
            <person name="Mavromatis K."/>
            <person name="Ovchinnikova G."/>
            <person name="Pati A."/>
            <person name="Chen A."/>
            <person name="Palaniappan K."/>
            <person name="Land M."/>
            <person name="Hauser L."/>
            <person name="Chang Y.J."/>
            <person name="Jeffries C.D."/>
            <person name="Chain P."/>
            <person name="Saunders E."/>
            <person name="Detter J.C."/>
            <person name="Brettin T."/>
            <person name="Rohde M."/>
            <person name="Goker M."/>
            <person name="Spring S."/>
            <person name="Bristow J."/>
            <person name="Markowitz V."/>
            <person name="Hugenholtz P."/>
            <person name="Kyrpides N.C."/>
            <person name="Klenk H.P."/>
            <person name="Eisen J.A."/>
        </authorList>
    </citation>
    <scope>NUCLEOTIDE SEQUENCE [LARGE SCALE GENOMIC DNA]</scope>
    <source>
        <strain evidence="3">ATCC 49978 / DSM 6589 / Su883</strain>
    </source>
</reference>
<evidence type="ECO:0000313" key="2">
    <source>
        <dbReference type="EMBL" id="ACZ18630.1"/>
    </source>
</evidence>
<dbReference type="PANTHER" id="PTHR42983:SF1">
    <property type="entry name" value="IRON-MOLYBDENUM PROTEIN"/>
    <property type="match status" value="1"/>
</dbReference>
<dbReference type="EnsemblBacteria" id="ACZ18630">
    <property type="protein sequence ID" value="ACZ18630"/>
    <property type="gene ID" value="Taci_0393"/>
</dbReference>
<dbReference type="Proteomes" id="UP000002030">
    <property type="component" value="Chromosome"/>
</dbReference>
<sequence length="124" mass="13037">MKIAVPMEGGLVCPHFGHAPEFLVVATDEDKPVAREVYENPGHEPGRLPRWLADLGVKTILAGGMGDRAVSLFKANGIRVCLGVSGPAEEVVDAFLSGRLEEGESLCDHQPGSVCGHGDGGCHH</sequence>
<proteinExistence type="predicted"/>
<dbReference type="PANTHER" id="PTHR42983">
    <property type="entry name" value="DINITROGENASE IRON-MOLYBDENUM COFACTOR PROTEIN-RELATED"/>
    <property type="match status" value="1"/>
</dbReference>
<dbReference type="AlphaFoldDB" id="D1B8M7"/>
<evidence type="ECO:0000313" key="3">
    <source>
        <dbReference type="Proteomes" id="UP000002030"/>
    </source>
</evidence>
<dbReference type="KEGG" id="tai:Taci_0393"/>
<dbReference type="CDD" id="cd00851">
    <property type="entry name" value="MTH1175"/>
    <property type="match status" value="1"/>
</dbReference>
<gene>
    <name evidence="2" type="ordered locus">Taci_0393</name>
</gene>
<dbReference type="OrthoDB" id="280278at2"/>
<dbReference type="STRING" id="525903.Taci_0393"/>
<dbReference type="InterPro" id="IPR003731">
    <property type="entry name" value="Di-Nase_FeMo-co_biosynth"/>
</dbReference>
<dbReference type="HOGENOM" id="CLU_104194_2_0_0"/>
<dbReference type="SUPFAM" id="SSF53146">
    <property type="entry name" value="Nitrogenase accessory factor-like"/>
    <property type="match status" value="1"/>
</dbReference>
<dbReference type="InterPro" id="IPR033913">
    <property type="entry name" value="MTH1175_dom"/>
</dbReference>
<feature type="domain" description="Dinitrogenase iron-molybdenum cofactor biosynthesis" evidence="1">
    <location>
        <begin position="9"/>
        <end position="96"/>
    </location>
</feature>
<keyword evidence="3" id="KW-1185">Reference proteome</keyword>
<dbReference type="InterPro" id="IPR036105">
    <property type="entry name" value="DiNase_FeMo-co_biosyn_sf"/>
</dbReference>
<dbReference type="eggNOG" id="COG1433">
    <property type="taxonomic scope" value="Bacteria"/>
</dbReference>
<accession>D1B8M7</accession>
<dbReference type="Gene3D" id="3.30.420.130">
    <property type="entry name" value="Dinitrogenase iron-molybdenum cofactor biosynthesis domain"/>
    <property type="match status" value="1"/>
</dbReference>
<organism evidence="2 3">
    <name type="scientific">Thermanaerovibrio acidaminovorans (strain ATCC 49978 / DSM 6589 / Su883)</name>
    <name type="common">Selenomonas acidaminovorans</name>
    <dbReference type="NCBI Taxonomy" id="525903"/>
    <lineage>
        <taxon>Bacteria</taxon>
        <taxon>Thermotogati</taxon>
        <taxon>Synergistota</taxon>
        <taxon>Synergistia</taxon>
        <taxon>Synergistales</taxon>
        <taxon>Synergistaceae</taxon>
        <taxon>Thermanaerovibrio</taxon>
    </lineage>
</organism>